<dbReference type="Pfam" id="PF01614">
    <property type="entry name" value="IclR_C"/>
    <property type="match status" value="1"/>
</dbReference>
<dbReference type="BioCyc" id="SESP1179773:BN6_RS22680-MONOMER"/>
<keyword evidence="1" id="KW-0805">Transcription regulation</keyword>
<keyword evidence="3" id="KW-0804">Transcription</keyword>
<dbReference type="eggNOG" id="COG1414">
    <property type="taxonomic scope" value="Bacteria"/>
</dbReference>
<dbReference type="STRING" id="1179773.BN6_46860"/>
<keyword evidence="7" id="KW-1185">Reference proteome</keyword>
<evidence type="ECO:0000256" key="2">
    <source>
        <dbReference type="ARBA" id="ARBA00023125"/>
    </source>
</evidence>
<dbReference type="Proteomes" id="UP000006281">
    <property type="component" value="Chromosome"/>
</dbReference>
<name>K0JVT2_SACES</name>
<dbReference type="HOGENOM" id="CLU_062618_7_0_11"/>
<dbReference type="PROSITE" id="PS51078">
    <property type="entry name" value="ICLR_ED"/>
    <property type="match status" value="1"/>
</dbReference>
<dbReference type="KEGG" id="sesp:BN6_46860"/>
<dbReference type="Gene3D" id="3.30.450.40">
    <property type="match status" value="1"/>
</dbReference>
<dbReference type="GO" id="GO:0045892">
    <property type="term" value="P:negative regulation of DNA-templated transcription"/>
    <property type="evidence" value="ECO:0007669"/>
    <property type="project" value="TreeGrafter"/>
</dbReference>
<dbReference type="InterPro" id="IPR014757">
    <property type="entry name" value="Tscrpt_reg_IclR_C"/>
</dbReference>
<dbReference type="InterPro" id="IPR005471">
    <property type="entry name" value="Tscrpt_reg_IclR_N"/>
</dbReference>
<dbReference type="GO" id="GO:0003677">
    <property type="term" value="F:DNA binding"/>
    <property type="evidence" value="ECO:0007669"/>
    <property type="project" value="UniProtKB-KW"/>
</dbReference>
<feature type="domain" description="IclR-ED" evidence="5">
    <location>
        <begin position="99"/>
        <end position="278"/>
    </location>
</feature>
<dbReference type="Pfam" id="PF09339">
    <property type="entry name" value="HTH_IclR"/>
    <property type="match status" value="1"/>
</dbReference>
<dbReference type="GO" id="GO:0003700">
    <property type="term" value="F:DNA-binding transcription factor activity"/>
    <property type="evidence" value="ECO:0007669"/>
    <property type="project" value="TreeGrafter"/>
</dbReference>
<proteinExistence type="predicted"/>
<dbReference type="InterPro" id="IPR036390">
    <property type="entry name" value="WH_DNA-bd_sf"/>
</dbReference>
<evidence type="ECO:0000259" key="4">
    <source>
        <dbReference type="PROSITE" id="PS51077"/>
    </source>
</evidence>
<dbReference type="AlphaFoldDB" id="K0JVT2"/>
<accession>K0JVT2</accession>
<sequence>MDILVFGRPADGPPRAVRGPGRWTGRRAVPRTNEPGRSVSSRLLEVLFAFQPDQTALSLADLVRRTGLPHATVRRLAVELTEAGALSRDHDGRFTIGLRLWQLGTLAPLTEALRTSAQPFMEDLYTALRQHVQLAVLEGTDAVIIERLSAPRAPGLVSQVGGRLPLHCSGVGKVLLAHGGSGLIDGVLSGTLRRFTPRTVVDPTVLRSELAECRRTGTANVRGELTTGADSVATRIVDGDGAVVAALSVVVRTGSVKHQAALPSLVAGGLGISRVLGWRPGTRVRGT</sequence>
<dbReference type="Gene3D" id="1.10.10.10">
    <property type="entry name" value="Winged helix-like DNA-binding domain superfamily/Winged helix DNA-binding domain"/>
    <property type="match status" value="1"/>
</dbReference>
<dbReference type="PATRIC" id="fig|1179773.3.peg.4695"/>
<reference evidence="6 7" key="1">
    <citation type="journal article" date="2012" name="BMC Genomics">
        <title>Complete genome sequence of Saccharothrix espanaensis DSM 44229T and comparison to the other completely sequenced Pseudonocardiaceae.</title>
        <authorList>
            <person name="Strobel T."/>
            <person name="Al-Dilaimi A."/>
            <person name="Blom J."/>
            <person name="Gessner A."/>
            <person name="Kalinowski J."/>
            <person name="Luzhetska M."/>
            <person name="Puhler A."/>
            <person name="Szczepanowski R."/>
            <person name="Bechthold A."/>
            <person name="Ruckert C."/>
        </authorList>
    </citation>
    <scope>NUCLEOTIDE SEQUENCE [LARGE SCALE GENOMIC DNA]</scope>
    <source>
        <strain evidence="7">ATCC 51144 / DSM 44229 / JCM 9112 / NBRC 15066 / NRRL 15764</strain>
    </source>
</reference>
<dbReference type="SUPFAM" id="SSF46785">
    <property type="entry name" value="Winged helix' DNA-binding domain"/>
    <property type="match status" value="1"/>
</dbReference>
<dbReference type="InterPro" id="IPR029016">
    <property type="entry name" value="GAF-like_dom_sf"/>
</dbReference>
<dbReference type="SMART" id="SM00346">
    <property type="entry name" value="HTH_ICLR"/>
    <property type="match status" value="1"/>
</dbReference>
<evidence type="ECO:0000256" key="1">
    <source>
        <dbReference type="ARBA" id="ARBA00023015"/>
    </source>
</evidence>
<evidence type="ECO:0000313" key="6">
    <source>
        <dbReference type="EMBL" id="CCH31965.1"/>
    </source>
</evidence>
<dbReference type="EMBL" id="HE804045">
    <property type="protein sequence ID" value="CCH31965.1"/>
    <property type="molecule type" value="Genomic_DNA"/>
</dbReference>
<evidence type="ECO:0000259" key="5">
    <source>
        <dbReference type="PROSITE" id="PS51078"/>
    </source>
</evidence>
<protein>
    <submittedName>
        <fullName evidence="6">Transcriptional regulator, IclR family</fullName>
    </submittedName>
</protein>
<dbReference type="InterPro" id="IPR050707">
    <property type="entry name" value="HTH_MetabolicPath_Reg"/>
</dbReference>
<dbReference type="InterPro" id="IPR036388">
    <property type="entry name" value="WH-like_DNA-bd_sf"/>
</dbReference>
<feature type="domain" description="HTH iclR-type" evidence="4">
    <location>
        <begin position="37"/>
        <end position="98"/>
    </location>
</feature>
<evidence type="ECO:0000256" key="3">
    <source>
        <dbReference type="ARBA" id="ARBA00023163"/>
    </source>
</evidence>
<gene>
    <name evidence="6" type="ordered locus">BN6_46860</name>
</gene>
<keyword evidence="2" id="KW-0238">DNA-binding</keyword>
<dbReference type="SUPFAM" id="SSF55781">
    <property type="entry name" value="GAF domain-like"/>
    <property type="match status" value="1"/>
</dbReference>
<dbReference type="PANTHER" id="PTHR30136">
    <property type="entry name" value="HELIX-TURN-HELIX TRANSCRIPTIONAL REGULATOR, ICLR FAMILY"/>
    <property type="match status" value="1"/>
</dbReference>
<evidence type="ECO:0000313" key="7">
    <source>
        <dbReference type="Proteomes" id="UP000006281"/>
    </source>
</evidence>
<dbReference type="PROSITE" id="PS51077">
    <property type="entry name" value="HTH_ICLR"/>
    <property type="match status" value="1"/>
</dbReference>
<organism evidence="6 7">
    <name type="scientific">Saccharothrix espanaensis (strain ATCC 51144 / DSM 44229 / JCM 9112 / NBRC 15066 / NRRL 15764)</name>
    <dbReference type="NCBI Taxonomy" id="1179773"/>
    <lineage>
        <taxon>Bacteria</taxon>
        <taxon>Bacillati</taxon>
        <taxon>Actinomycetota</taxon>
        <taxon>Actinomycetes</taxon>
        <taxon>Pseudonocardiales</taxon>
        <taxon>Pseudonocardiaceae</taxon>
        <taxon>Saccharothrix</taxon>
    </lineage>
</organism>
<dbReference type="PANTHER" id="PTHR30136:SF24">
    <property type="entry name" value="HTH-TYPE TRANSCRIPTIONAL REPRESSOR ALLR"/>
    <property type="match status" value="1"/>
</dbReference>